<dbReference type="Proteomes" id="UP000285625">
    <property type="component" value="Unassembled WGS sequence"/>
</dbReference>
<evidence type="ECO:0000313" key="3">
    <source>
        <dbReference type="EMBL" id="RIO43496.1"/>
    </source>
</evidence>
<feature type="coiled-coil region" evidence="1">
    <location>
        <begin position="168"/>
        <end position="195"/>
    </location>
</feature>
<gene>
    <name evidence="3" type="ORF">BUZ57_10810</name>
</gene>
<feature type="region of interest" description="Disordered" evidence="2">
    <location>
        <begin position="1"/>
        <end position="30"/>
    </location>
</feature>
<name>A0A418JGU9_STAHY</name>
<dbReference type="EMBL" id="QXVO01000042">
    <property type="protein sequence ID" value="RIO43496.1"/>
    <property type="molecule type" value="Genomic_DNA"/>
</dbReference>
<organism evidence="3 4">
    <name type="scientific">Staphylococcus hyicus</name>
    <dbReference type="NCBI Taxonomy" id="1284"/>
    <lineage>
        <taxon>Bacteria</taxon>
        <taxon>Bacillati</taxon>
        <taxon>Bacillota</taxon>
        <taxon>Bacilli</taxon>
        <taxon>Bacillales</taxon>
        <taxon>Staphylococcaceae</taxon>
        <taxon>Staphylococcus</taxon>
    </lineage>
</organism>
<evidence type="ECO:0000313" key="4">
    <source>
        <dbReference type="Proteomes" id="UP000285625"/>
    </source>
</evidence>
<protein>
    <submittedName>
        <fullName evidence="3">Uncharacterized protein</fullName>
    </submittedName>
</protein>
<reference evidence="3 4" key="1">
    <citation type="journal article" date="2016" name="Front. Microbiol.">
        <title>Comprehensive Phylogenetic Analysis of Bovine Non-aureus Staphylococci Species Based on Whole-Genome Sequencing.</title>
        <authorList>
            <person name="Naushad S."/>
            <person name="Barkema H.W."/>
            <person name="Luby C."/>
            <person name="Condas L.A."/>
            <person name="Nobrega D.B."/>
            <person name="Carson D.A."/>
            <person name="De Buck J."/>
        </authorList>
    </citation>
    <scope>NUCLEOTIDE SEQUENCE [LARGE SCALE GENOMIC DNA]</scope>
    <source>
        <strain evidence="3 4">SNUC 5959</strain>
    </source>
</reference>
<evidence type="ECO:0000256" key="1">
    <source>
        <dbReference type="SAM" id="Coils"/>
    </source>
</evidence>
<sequence>MLNADKVVKKTKKEEAPEIKEVKEQPKTSDHISVKEKIAEYSLNRMAGGRISETHTRSTFLIDDETLEKLQNLTDYIEGINGLETEFNEDRTARQIRDERLFSKGIKSKLINYALDTLLEQYEKDEGIIPKVQKARFKHTDGTFHRAFKFTENGVTYYLEQNNRGKEIRFLSTDKDISEQEIEELFNEKVELENY</sequence>
<dbReference type="RefSeq" id="WP_119635786.1">
    <property type="nucleotide sequence ID" value="NZ_JAHCNS010000011.1"/>
</dbReference>
<proteinExistence type="predicted"/>
<dbReference type="AlphaFoldDB" id="A0A418JGU9"/>
<accession>A0A418JGU9</accession>
<comment type="caution">
    <text evidence="3">The sequence shown here is derived from an EMBL/GenBank/DDBJ whole genome shotgun (WGS) entry which is preliminary data.</text>
</comment>
<keyword evidence="1" id="KW-0175">Coiled coil</keyword>
<evidence type="ECO:0000256" key="2">
    <source>
        <dbReference type="SAM" id="MobiDB-lite"/>
    </source>
</evidence>